<keyword evidence="3" id="KW-1185">Reference proteome</keyword>
<evidence type="ECO:0000256" key="1">
    <source>
        <dbReference type="SAM" id="SignalP"/>
    </source>
</evidence>
<reference evidence="2 3" key="1">
    <citation type="journal article" date="2024" name="Plant Biotechnol. J.">
        <title>Dendrobium thyrsiflorum genome and its molecular insights into genes involved in important horticultural traits.</title>
        <authorList>
            <person name="Chen B."/>
            <person name="Wang J.Y."/>
            <person name="Zheng P.J."/>
            <person name="Li K.L."/>
            <person name="Liang Y.M."/>
            <person name="Chen X.F."/>
            <person name="Zhang C."/>
            <person name="Zhao X."/>
            <person name="He X."/>
            <person name="Zhang G.Q."/>
            <person name="Liu Z.J."/>
            <person name="Xu Q."/>
        </authorList>
    </citation>
    <scope>NUCLEOTIDE SEQUENCE [LARGE SCALE GENOMIC DNA]</scope>
    <source>
        <strain evidence="2">GZMU011</strain>
    </source>
</reference>
<evidence type="ECO:0000313" key="3">
    <source>
        <dbReference type="Proteomes" id="UP001552299"/>
    </source>
</evidence>
<name>A0ABD0UAQ1_DENTH</name>
<gene>
    <name evidence="2" type="ORF">M5K25_021828</name>
</gene>
<keyword evidence="1" id="KW-0732">Signal</keyword>
<accession>A0ABD0UAQ1</accession>
<proteinExistence type="predicted"/>
<feature type="chain" id="PRO_5044820689" evidence="1">
    <location>
        <begin position="26"/>
        <end position="61"/>
    </location>
</feature>
<organism evidence="2 3">
    <name type="scientific">Dendrobium thyrsiflorum</name>
    <name type="common">Pinecone-like raceme dendrobium</name>
    <name type="synonym">Orchid</name>
    <dbReference type="NCBI Taxonomy" id="117978"/>
    <lineage>
        <taxon>Eukaryota</taxon>
        <taxon>Viridiplantae</taxon>
        <taxon>Streptophyta</taxon>
        <taxon>Embryophyta</taxon>
        <taxon>Tracheophyta</taxon>
        <taxon>Spermatophyta</taxon>
        <taxon>Magnoliopsida</taxon>
        <taxon>Liliopsida</taxon>
        <taxon>Asparagales</taxon>
        <taxon>Orchidaceae</taxon>
        <taxon>Epidendroideae</taxon>
        <taxon>Malaxideae</taxon>
        <taxon>Dendrobiinae</taxon>
        <taxon>Dendrobium</taxon>
    </lineage>
</organism>
<feature type="signal peptide" evidence="1">
    <location>
        <begin position="1"/>
        <end position="25"/>
    </location>
</feature>
<protein>
    <submittedName>
        <fullName evidence="2">Uncharacterized protein</fullName>
    </submittedName>
</protein>
<dbReference type="AlphaFoldDB" id="A0ABD0UAQ1"/>
<evidence type="ECO:0000313" key="2">
    <source>
        <dbReference type="EMBL" id="KAL0907417.1"/>
    </source>
</evidence>
<dbReference type="EMBL" id="JANQDX010000017">
    <property type="protein sequence ID" value="KAL0907417.1"/>
    <property type="molecule type" value="Genomic_DNA"/>
</dbReference>
<dbReference type="Proteomes" id="UP001552299">
    <property type="component" value="Unassembled WGS sequence"/>
</dbReference>
<sequence length="61" mass="6629">MASRNNTAIGMTVAMISFLWLPVFRVPMPELEQEGKLVKFPQSSELPANAEVLRKAAGPTG</sequence>
<comment type="caution">
    <text evidence="2">The sequence shown here is derived from an EMBL/GenBank/DDBJ whole genome shotgun (WGS) entry which is preliminary data.</text>
</comment>